<reference evidence="2" key="1">
    <citation type="submission" date="2022-06" db="EMBL/GenBank/DDBJ databases">
        <authorList>
            <consortium name="SYNGENTA / RWTH Aachen University"/>
        </authorList>
    </citation>
    <scope>NUCLEOTIDE SEQUENCE</scope>
</reference>
<gene>
    <name evidence="2" type="ORF">PPACK8108_LOCUS19576</name>
</gene>
<evidence type="ECO:0000313" key="2">
    <source>
        <dbReference type="EMBL" id="CAH7685105.1"/>
    </source>
</evidence>
<feature type="compositionally biased region" description="Polar residues" evidence="1">
    <location>
        <begin position="84"/>
        <end position="112"/>
    </location>
</feature>
<comment type="caution">
    <text evidence="2">The sequence shown here is derived from an EMBL/GenBank/DDBJ whole genome shotgun (WGS) entry which is preliminary data.</text>
</comment>
<organism evidence="2 3">
    <name type="scientific">Phakopsora pachyrhizi</name>
    <name type="common">Asian soybean rust disease fungus</name>
    <dbReference type="NCBI Taxonomy" id="170000"/>
    <lineage>
        <taxon>Eukaryota</taxon>
        <taxon>Fungi</taxon>
        <taxon>Dikarya</taxon>
        <taxon>Basidiomycota</taxon>
        <taxon>Pucciniomycotina</taxon>
        <taxon>Pucciniomycetes</taxon>
        <taxon>Pucciniales</taxon>
        <taxon>Phakopsoraceae</taxon>
        <taxon>Phakopsora</taxon>
    </lineage>
</organism>
<dbReference type="AlphaFoldDB" id="A0AAV0BCP3"/>
<evidence type="ECO:0000256" key="1">
    <source>
        <dbReference type="SAM" id="MobiDB-lite"/>
    </source>
</evidence>
<sequence length="112" mass="12640">MDPPSRCQANEKNQTDQRLNNEDENKKPELIELSDGDDVEIISVVSSEICDGGQKQKSSFKNKEKSTSTSTSESLSRDLKQTRQKNQCFSNSSQQDNKSKLTQAFSRQQANH</sequence>
<feature type="compositionally biased region" description="Basic and acidic residues" evidence="1">
    <location>
        <begin position="13"/>
        <end position="30"/>
    </location>
</feature>
<proteinExistence type="predicted"/>
<keyword evidence="3" id="KW-1185">Reference proteome</keyword>
<name>A0AAV0BCP3_PHAPC</name>
<dbReference type="Proteomes" id="UP001153365">
    <property type="component" value="Unassembled WGS sequence"/>
</dbReference>
<accession>A0AAV0BCP3</accession>
<protein>
    <submittedName>
        <fullName evidence="2">Expressed protein</fullName>
    </submittedName>
</protein>
<dbReference type="EMBL" id="CALTRL010005705">
    <property type="protein sequence ID" value="CAH7685105.1"/>
    <property type="molecule type" value="Genomic_DNA"/>
</dbReference>
<feature type="region of interest" description="Disordered" evidence="1">
    <location>
        <begin position="1"/>
        <end position="34"/>
    </location>
</feature>
<evidence type="ECO:0000313" key="3">
    <source>
        <dbReference type="Proteomes" id="UP001153365"/>
    </source>
</evidence>
<feature type="region of interest" description="Disordered" evidence="1">
    <location>
        <begin position="52"/>
        <end position="112"/>
    </location>
</feature>